<reference evidence="3" key="1">
    <citation type="journal article" date="2019" name="Int. J. Syst. Evol. Microbiol.">
        <title>The Global Catalogue of Microorganisms (GCM) 10K type strain sequencing project: providing services to taxonomists for standard genome sequencing and annotation.</title>
        <authorList>
            <consortium name="The Broad Institute Genomics Platform"/>
            <consortium name="The Broad Institute Genome Sequencing Center for Infectious Disease"/>
            <person name="Wu L."/>
            <person name="Ma J."/>
        </authorList>
    </citation>
    <scope>NUCLEOTIDE SEQUENCE [LARGE SCALE GENOMIC DNA]</scope>
    <source>
        <strain evidence="3">JCM 4738</strain>
    </source>
</reference>
<feature type="transmembrane region" description="Helical" evidence="1">
    <location>
        <begin position="21"/>
        <end position="41"/>
    </location>
</feature>
<accession>A0ABQ3EXY4</accession>
<evidence type="ECO:0000313" key="3">
    <source>
        <dbReference type="Proteomes" id="UP000642673"/>
    </source>
</evidence>
<comment type="caution">
    <text evidence="2">The sequence shown here is derived from an EMBL/GenBank/DDBJ whole genome shotgun (WGS) entry which is preliminary data.</text>
</comment>
<evidence type="ECO:0000313" key="2">
    <source>
        <dbReference type="EMBL" id="GHB72808.1"/>
    </source>
</evidence>
<keyword evidence="1" id="KW-0812">Transmembrane</keyword>
<keyword evidence="1" id="KW-1133">Transmembrane helix</keyword>
<protein>
    <submittedName>
        <fullName evidence="2">Uncharacterized protein</fullName>
    </submittedName>
</protein>
<dbReference type="Proteomes" id="UP000642673">
    <property type="component" value="Unassembled WGS sequence"/>
</dbReference>
<proteinExistence type="predicted"/>
<keyword evidence="3" id="KW-1185">Reference proteome</keyword>
<dbReference type="EMBL" id="BMVP01000011">
    <property type="protein sequence ID" value="GHB72808.1"/>
    <property type="molecule type" value="Genomic_DNA"/>
</dbReference>
<evidence type="ECO:0000256" key="1">
    <source>
        <dbReference type="SAM" id="Phobius"/>
    </source>
</evidence>
<sequence length="81" mass="8912">MDAVVVAIAAAGTAGFDWTPLWTLAGAVATGAFLLAGHAMVQRSARRQEELKATRDLSKWHRELRRHSYVTVSSRMKRCAT</sequence>
<gene>
    <name evidence="2" type="ORF">GCM10010347_48930</name>
</gene>
<organism evidence="2 3">
    <name type="scientific">Streptomyces cirratus</name>
    <dbReference type="NCBI Taxonomy" id="68187"/>
    <lineage>
        <taxon>Bacteria</taxon>
        <taxon>Bacillati</taxon>
        <taxon>Actinomycetota</taxon>
        <taxon>Actinomycetes</taxon>
        <taxon>Kitasatosporales</taxon>
        <taxon>Streptomycetaceae</taxon>
        <taxon>Streptomyces</taxon>
    </lineage>
</organism>
<name>A0ABQ3EXY4_9ACTN</name>
<keyword evidence="1" id="KW-0472">Membrane</keyword>